<keyword evidence="3" id="KW-1185">Reference proteome</keyword>
<keyword evidence="1" id="KW-0472">Membrane</keyword>
<comment type="caution">
    <text evidence="2">The sequence shown here is derived from an EMBL/GenBank/DDBJ whole genome shotgun (WGS) entry which is preliminary data.</text>
</comment>
<proteinExistence type="predicted"/>
<organism evidence="2 3">
    <name type="scientific">Streptomyces corchorusii</name>
    <name type="common">Streptomyces chibaensis</name>
    <dbReference type="NCBI Taxonomy" id="1903"/>
    <lineage>
        <taxon>Bacteria</taxon>
        <taxon>Bacillati</taxon>
        <taxon>Actinomycetota</taxon>
        <taxon>Actinomycetes</taxon>
        <taxon>Kitasatosporales</taxon>
        <taxon>Streptomycetaceae</taxon>
        <taxon>Streptomyces</taxon>
    </lineage>
</organism>
<protein>
    <submittedName>
        <fullName evidence="2">Uncharacterized protein</fullName>
    </submittedName>
</protein>
<dbReference type="EMBL" id="LMWP01000008">
    <property type="protein sequence ID" value="KUN30852.1"/>
    <property type="molecule type" value="Genomic_DNA"/>
</dbReference>
<sequence>MTAHDERDLVRQIEGHLLLVAAREEGRTAAVRLSSRLGWLTDSQREDVEQQFETAYLALARLSWHRTAERAQELRRAYESRYRALRRRLLACSVLACAVLAAAALLVVCAAV</sequence>
<dbReference type="AlphaFoldDB" id="A0A124HP22"/>
<evidence type="ECO:0000313" key="3">
    <source>
        <dbReference type="Proteomes" id="UP000053398"/>
    </source>
</evidence>
<keyword evidence="1" id="KW-0812">Transmembrane</keyword>
<dbReference type="Proteomes" id="UP000053398">
    <property type="component" value="Unassembled WGS sequence"/>
</dbReference>
<evidence type="ECO:0000256" key="1">
    <source>
        <dbReference type="SAM" id="Phobius"/>
    </source>
</evidence>
<name>A0A124HP22_STRCK</name>
<reference evidence="2 3" key="1">
    <citation type="submission" date="2015-10" db="EMBL/GenBank/DDBJ databases">
        <title>Draft genome sequence of Streptomyces corchorusii DSM 40340, type strain for the species Streptomyces corchorusii.</title>
        <authorList>
            <person name="Ruckert C."/>
            <person name="Winkler A."/>
            <person name="Kalinowski J."/>
            <person name="Kampfer P."/>
            <person name="Glaeser S."/>
        </authorList>
    </citation>
    <scope>NUCLEOTIDE SEQUENCE [LARGE SCALE GENOMIC DNA]</scope>
    <source>
        <strain evidence="2 3">DSM 40340</strain>
    </source>
</reference>
<accession>A0A124HP22</accession>
<keyword evidence="1" id="KW-1133">Transmembrane helix</keyword>
<dbReference type="RefSeq" id="WP_059262512.1">
    <property type="nucleotide sequence ID" value="NZ_KQ948353.1"/>
</dbReference>
<gene>
    <name evidence="2" type="ORF">AQJ11_09030</name>
</gene>
<evidence type="ECO:0000313" key="2">
    <source>
        <dbReference type="EMBL" id="KUN30852.1"/>
    </source>
</evidence>
<feature type="transmembrane region" description="Helical" evidence="1">
    <location>
        <begin position="89"/>
        <end position="108"/>
    </location>
</feature>